<gene>
    <name evidence="1" type="ORF">TTEB3V08_LOCUS2355</name>
</gene>
<organism evidence="1">
    <name type="scientific">Timema tahoe</name>
    <dbReference type="NCBI Taxonomy" id="61484"/>
    <lineage>
        <taxon>Eukaryota</taxon>
        <taxon>Metazoa</taxon>
        <taxon>Ecdysozoa</taxon>
        <taxon>Arthropoda</taxon>
        <taxon>Hexapoda</taxon>
        <taxon>Insecta</taxon>
        <taxon>Pterygota</taxon>
        <taxon>Neoptera</taxon>
        <taxon>Polyneoptera</taxon>
        <taxon>Phasmatodea</taxon>
        <taxon>Timematodea</taxon>
        <taxon>Timematoidea</taxon>
        <taxon>Timematidae</taxon>
        <taxon>Timema</taxon>
    </lineage>
</organism>
<sequence length="82" mass="9456">MFEQALGYKKYKEYKEYKKSPNGSYLENNILQVFKVLCMLLSFNAALLPPDLFFKNSVELGQLGQVLLRLTEQSRQVSDAAF</sequence>
<dbReference type="EMBL" id="OE000546">
    <property type="protein sequence ID" value="CAD7454241.1"/>
    <property type="molecule type" value="Genomic_DNA"/>
</dbReference>
<evidence type="ECO:0000313" key="1">
    <source>
        <dbReference type="EMBL" id="CAD7454241.1"/>
    </source>
</evidence>
<reference evidence="1" key="1">
    <citation type="submission" date="2020-11" db="EMBL/GenBank/DDBJ databases">
        <authorList>
            <person name="Tran Van P."/>
        </authorList>
    </citation>
    <scope>NUCLEOTIDE SEQUENCE</scope>
</reference>
<proteinExistence type="predicted"/>
<accession>A0A7R9FKM0</accession>
<dbReference type="AlphaFoldDB" id="A0A7R9FKM0"/>
<protein>
    <submittedName>
        <fullName evidence="1">Uncharacterized protein</fullName>
    </submittedName>
</protein>
<name>A0A7R9FKM0_9NEOP</name>